<name>A0A1G6I5W2_9ACTN</name>
<dbReference type="Proteomes" id="UP000199086">
    <property type="component" value="Unassembled WGS sequence"/>
</dbReference>
<organism evidence="1 2">
    <name type="scientific">Raineyella antarctica</name>
    <dbReference type="NCBI Taxonomy" id="1577474"/>
    <lineage>
        <taxon>Bacteria</taxon>
        <taxon>Bacillati</taxon>
        <taxon>Actinomycetota</taxon>
        <taxon>Actinomycetes</taxon>
        <taxon>Propionibacteriales</taxon>
        <taxon>Propionibacteriaceae</taxon>
        <taxon>Raineyella</taxon>
    </lineage>
</organism>
<proteinExistence type="predicted"/>
<sequence>MGEGIDWRHRGDYISKHGLTPAAADEAFADPNRLVIEPDPASVSGRTIRVIGWSSSIQALITVIVLPDSGVTWGVNAWRSNGTDQRRYREEKTDVDQ</sequence>
<dbReference type="STRING" id="1577474.GA0111570_11445"/>
<keyword evidence="2" id="KW-1185">Reference proteome</keyword>
<dbReference type="OrthoDB" id="4630804at2"/>
<evidence type="ECO:0000313" key="2">
    <source>
        <dbReference type="Proteomes" id="UP000199086"/>
    </source>
</evidence>
<gene>
    <name evidence="1" type="ORF">GA0111570_11445</name>
</gene>
<accession>A0A1G6I5W2</accession>
<dbReference type="EMBL" id="FMYF01000014">
    <property type="protein sequence ID" value="SDC01808.1"/>
    <property type="molecule type" value="Genomic_DNA"/>
</dbReference>
<dbReference type="AlphaFoldDB" id="A0A1G6I5W2"/>
<reference evidence="1 2" key="1">
    <citation type="submission" date="2016-06" db="EMBL/GenBank/DDBJ databases">
        <authorList>
            <person name="Olsen C.W."/>
            <person name="Carey S."/>
            <person name="Hinshaw L."/>
            <person name="Karasin A.I."/>
        </authorList>
    </citation>
    <scope>NUCLEOTIDE SEQUENCE [LARGE SCALE GENOMIC DNA]</scope>
    <source>
        <strain evidence="1 2">LZ-22</strain>
    </source>
</reference>
<dbReference type="RefSeq" id="WP_092613546.1">
    <property type="nucleotide sequence ID" value="NZ_FMYF01000014.1"/>
</dbReference>
<evidence type="ECO:0000313" key="1">
    <source>
        <dbReference type="EMBL" id="SDC01808.1"/>
    </source>
</evidence>
<protein>
    <submittedName>
        <fullName evidence="1">Uncharacterized protein</fullName>
    </submittedName>
</protein>